<keyword evidence="8 10" id="KW-0238">DNA-binding</keyword>
<dbReference type="GO" id="GO:0003677">
    <property type="term" value="F:DNA binding"/>
    <property type="evidence" value="ECO:0007669"/>
    <property type="project" value="UniProtKB-UniRule"/>
</dbReference>
<dbReference type="HAMAP" id="MF_01486">
    <property type="entry name" value="RecC"/>
    <property type="match status" value="1"/>
</dbReference>
<dbReference type="GO" id="GO:0009338">
    <property type="term" value="C:exodeoxyribonuclease V complex"/>
    <property type="evidence" value="ECO:0007669"/>
    <property type="project" value="InterPro"/>
</dbReference>
<feature type="domain" description="RecC C-terminal" evidence="11">
    <location>
        <begin position="797"/>
        <end position="1004"/>
    </location>
</feature>
<dbReference type="NCBIfam" id="TIGR01450">
    <property type="entry name" value="recC"/>
    <property type="match status" value="1"/>
</dbReference>
<evidence type="ECO:0000256" key="1">
    <source>
        <dbReference type="ARBA" id="ARBA00022722"/>
    </source>
</evidence>
<evidence type="ECO:0000256" key="6">
    <source>
        <dbReference type="ARBA" id="ARBA00022839"/>
    </source>
</evidence>
<dbReference type="GO" id="GO:0000724">
    <property type="term" value="P:double-strand break repair via homologous recombination"/>
    <property type="evidence" value="ECO:0007669"/>
    <property type="project" value="UniProtKB-UniRule"/>
</dbReference>
<keyword evidence="2 10" id="KW-0547">Nucleotide-binding</keyword>
<dbReference type="Pfam" id="PF04257">
    <property type="entry name" value="Exonuc_V_gamma"/>
    <property type="match status" value="1"/>
</dbReference>
<dbReference type="InterPro" id="IPR027417">
    <property type="entry name" value="P-loop_NTPase"/>
</dbReference>
<dbReference type="Gene3D" id="1.10.10.160">
    <property type="match status" value="1"/>
</dbReference>
<dbReference type="Gene3D" id="3.40.50.10930">
    <property type="match status" value="1"/>
</dbReference>
<evidence type="ECO:0000256" key="5">
    <source>
        <dbReference type="ARBA" id="ARBA00022806"/>
    </source>
</evidence>
<dbReference type="GO" id="GO:0008854">
    <property type="term" value="F:exodeoxyribonuclease V activity"/>
    <property type="evidence" value="ECO:0007669"/>
    <property type="project" value="InterPro"/>
</dbReference>
<dbReference type="PIRSF" id="PIRSF000980">
    <property type="entry name" value="RecC"/>
    <property type="match status" value="1"/>
</dbReference>
<dbReference type="InterPro" id="IPR013986">
    <property type="entry name" value="DExx_box_DNA_helicase_dom_sf"/>
</dbReference>
<keyword evidence="3 10" id="KW-0227">DNA damage</keyword>
<dbReference type="PANTHER" id="PTHR30591:SF1">
    <property type="entry name" value="RECBCD ENZYME SUBUNIT RECC"/>
    <property type="match status" value="1"/>
</dbReference>
<dbReference type="InterPro" id="IPR006697">
    <property type="entry name" value="RecC"/>
</dbReference>
<keyword evidence="13" id="KW-1185">Reference proteome</keyword>
<comment type="caution">
    <text evidence="12">The sequence shown here is derived from an EMBL/GenBank/DDBJ whole genome shotgun (WGS) entry which is preliminary data.</text>
</comment>
<protein>
    <recommendedName>
        <fullName evidence="10">RecBCD enzyme subunit RecC</fullName>
    </recommendedName>
    <alternativeName>
        <fullName evidence="10">Exonuclease V subunit RecC</fullName>
        <shortName evidence="10">ExoV subunit RecC</shortName>
    </alternativeName>
    <alternativeName>
        <fullName evidence="10">Helicase/nuclease RecBCD subunit RecC</fullName>
    </alternativeName>
</protein>
<dbReference type="EMBL" id="AAOE01000001">
    <property type="protein sequence ID" value="EAR11115.1"/>
    <property type="molecule type" value="Genomic_DNA"/>
</dbReference>
<dbReference type="AlphaFoldDB" id="A4B914"/>
<dbReference type="RefSeq" id="WP_008044541.1">
    <property type="nucleotide sequence ID" value="NZ_CH724151.1"/>
</dbReference>
<dbReference type="Gene3D" id="3.40.50.300">
    <property type="entry name" value="P-loop containing nucleotide triphosphate hydrolases"/>
    <property type="match status" value="2"/>
</dbReference>
<dbReference type="OrthoDB" id="9762834at2"/>
<dbReference type="InterPro" id="IPR011335">
    <property type="entry name" value="Restrct_endonuc-II-like"/>
</dbReference>
<evidence type="ECO:0000256" key="4">
    <source>
        <dbReference type="ARBA" id="ARBA00022801"/>
    </source>
</evidence>
<keyword evidence="6 10" id="KW-0269">Exonuclease</keyword>
<evidence type="ECO:0000259" key="11">
    <source>
        <dbReference type="Pfam" id="PF17946"/>
    </source>
</evidence>
<dbReference type="GO" id="GO:0005524">
    <property type="term" value="F:ATP binding"/>
    <property type="evidence" value="ECO:0007669"/>
    <property type="project" value="UniProtKB-UniRule"/>
</dbReference>
<comment type="function">
    <text evidence="10">A helicase/nuclease that prepares dsDNA breaks (DSB) for recombinational DNA repair. Binds to DSBs and unwinds DNA via a highly rapid and processive ATP-dependent bidirectional helicase activity. Unwinds dsDNA until it encounters a Chi (crossover hotspot instigator) sequence from the 3' direction. Cuts ssDNA a few nucleotides 3' to the Chi site. The properties and activities of the enzyme are changed at Chi. The Chi-altered holoenzyme produces a long 3'-ssDNA overhang and facilitates RecA-binding to the ssDNA for homologous DNA recombination and repair. Holoenzyme degrades any linearized DNA that is unable to undergo homologous recombination. In the holoenzyme this subunit recognizes the wild-type Chi sequence, and when added to isolated RecB increases its ATP-dependent helicase processivity.</text>
</comment>
<proteinExistence type="inferred from homology"/>
<evidence type="ECO:0000256" key="2">
    <source>
        <dbReference type="ARBA" id="ARBA00022741"/>
    </source>
</evidence>
<keyword evidence="1 10" id="KW-0540">Nuclease</keyword>
<name>A4B914_9GAMM</name>
<evidence type="ECO:0000256" key="9">
    <source>
        <dbReference type="ARBA" id="ARBA00023204"/>
    </source>
</evidence>
<comment type="similarity">
    <text evidence="10">Belongs to the RecC family.</text>
</comment>
<keyword evidence="5 10" id="KW-0347">Helicase</keyword>
<dbReference type="SUPFAM" id="SSF52540">
    <property type="entry name" value="P-loop containing nucleoside triphosphate hydrolases"/>
    <property type="match status" value="2"/>
</dbReference>
<evidence type="ECO:0000256" key="8">
    <source>
        <dbReference type="ARBA" id="ARBA00023125"/>
    </source>
</evidence>
<dbReference type="InterPro" id="IPR041500">
    <property type="entry name" value="RecC_C"/>
</dbReference>
<gene>
    <name evidence="10" type="primary">recC</name>
    <name evidence="12" type="ORF">MED297_19547</name>
</gene>
<keyword evidence="9 10" id="KW-0234">DNA repair</keyword>
<accession>A4B914</accession>
<keyword evidence="4 10" id="KW-0378">Hydrolase</keyword>
<reference evidence="12 13" key="1">
    <citation type="submission" date="2006-02" db="EMBL/GenBank/DDBJ databases">
        <authorList>
            <person name="Pinhassi J."/>
            <person name="Pedros-Alio C."/>
            <person name="Ferriera S."/>
            <person name="Johnson J."/>
            <person name="Kravitz S."/>
            <person name="Halpern A."/>
            <person name="Remington K."/>
            <person name="Beeson K."/>
            <person name="Tran B."/>
            <person name="Rogers Y.-H."/>
            <person name="Friedman R."/>
            <person name="Venter J.C."/>
        </authorList>
    </citation>
    <scope>NUCLEOTIDE SEQUENCE [LARGE SCALE GENOMIC DNA]</scope>
    <source>
        <strain evidence="12 13">MED297</strain>
    </source>
</reference>
<evidence type="ECO:0000256" key="7">
    <source>
        <dbReference type="ARBA" id="ARBA00022840"/>
    </source>
</evidence>
<evidence type="ECO:0000256" key="3">
    <source>
        <dbReference type="ARBA" id="ARBA00022763"/>
    </source>
</evidence>
<keyword evidence="7 10" id="KW-0067">ATP-binding</keyword>
<sequence length="1080" mass="124720">MLYTYPSNRLENLVLVLDTLMNNIGSEPLTADAVLVQHPGMQHWLSMELAKQSSNQLCMNITYPLPVRYFWDLIRLILGPDRVPERSVYTREILAWRLYHLLQQDAITANPLMLEPNRYWQEQPAYLQDSRRFQLAEQLADLYEQYLMYRPDWIEHWQESPAEHWQALLWKALVDEDPQHPLALMREASRRLSHPAQPLPSHFFVFGINSLAPIWLDFLSHLARSTDTDIHILYLNPSAEHWDQLHTEKQALKTRLRQQQSAQQRASWIDDDALFTDEADNPLLTSLGQQGQVFVRQLSDKADYDAQAFSAPEAETQLQTLQRDLLTLHDARSQPHTLDHDGTLMISSAHSAFREVQGLHDWLLHRFNADPTLTPKDVLVMCPNVEDYAPFVQAVFSRSFAELSEAVPPLPCSIADRNLKDADPTVAAFLELLSLPDTRFEVSRLISWLRIPAIADKFNLSADDLQRITRWLERANIHWGLDGQHKAQWTGQECTDHFTWKQGLDRLLLGFAYGDHDAFVHDELLLHDVEGADALILGRLTSIIEQLQNIRSDLTRARTPSAWQSYLIDQLQIAMLSTQSAYERSNQSILKAINDFTEFANKANLEQTDLPLSVVRYVLENAFASPEQTGSQFMTGQITVCSMVPMRSIPFRVVAILGLNDGDFPRNRPPLGFDLMAQQPPRLGDRSRRGDDRYLFLEALLSARDHLYLSYQGFDIRKNEARPPSLVLEELFSYLERGYGFERARHIRQLPLQPFSPKNYQGEYPSFNDQWIHLQRPEPEQELLNLLPATDLSPSESIHDWVKFFSHPARAFCEQRLGLYLNNTTTENLEDSEPFTLNHLDRYQLQTETVSALLNQESPDVLIQQAKAASAFPLSDLALTTAETWQQQAASFTDLVRAEGADRIEYRPVTLQTADWSLSGVLPIIDNQQLLSWRLANAKGRDILQLWLMHLLANSQKPTHSRGLYRGRDEKVEQFDLAPIEDATSLLNDLYRQWQQGLQEPSVLHSDWLPLYLSDPTNEKKFWQIWDDNFNHRGLRYDPYIDFCFQQMPDPQTTMDDMDRRYGMLKNNLVQTQLEDVLDV</sequence>
<comment type="miscellaneous">
    <text evidence="10">In the RecBCD complex, RecB has a slow 3'-5' helicase, an exonuclease activity and loads RecA onto ssDNA, RecD has a fast 5'-3' helicase activity, while RecC stimulates the ATPase and processivity of the RecB helicase and contributes to recognition of the Chi site.</text>
</comment>
<dbReference type="SUPFAM" id="SSF52980">
    <property type="entry name" value="Restriction endonuclease-like"/>
    <property type="match status" value="1"/>
</dbReference>
<comment type="subunit">
    <text evidence="10">Heterotrimer of RecB, RecC and RecD. All subunits contribute to DNA-binding.</text>
</comment>
<dbReference type="Pfam" id="PF17946">
    <property type="entry name" value="RecC_C"/>
    <property type="match status" value="1"/>
</dbReference>
<evidence type="ECO:0000256" key="10">
    <source>
        <dbReference type="HAMAP-Rule" id="MF_01486"/>
    </source>
</evidence>
<dbReference type="GO" id="GO:0003678">
    <property type="term" value="F:DNA helicase activity"/>
    <property type="evidence" value="ECO:0007669"/>
    <property type="project" value="UniProtKB-UniRule"/>
</dbReference>
<dbReference type="HOGENOM" id="CLU_007513_0_0_6"/>
<dbReference type="Proteomes" id="UP000005953">
    <property type="component" value="Unassembled WGS sequence"/>
</dbReference>
<organism evidence="12 13">
    <name type="scientific">Reinekea blandensis MED297</name>
    <dbReference type="NCBI Taxonomy" id="314283"/>
    <lineage>
        <taxon>Bacteria</taxon>
        <taxon>Pseudomonadati</taxon>
        <taxon>Pseudomonadota</taxon>
        <taxon>Gammaproteobacteria</taxon>
        <taxon>Oceanospirillales</taxon>
        <taxon>Saccharospirillaceae</taxon>
        <taxon>Reinekea</taxon>
    </lineage>
</organism>
<evidence type="ECO:0000313" key="12">
    <source>
        <dbReference type="EMBL" id="EAR11115.1"/>
    </source>
</evidence>
<dbReference type="STRING" id="314283.MED297_19547"/>
<evidence type="ECO:0000313" key="13">
    <source>
        <dbReference type="Proteomes" id="UP000005953"/>
    </source>
</evidence>
<dbReference type="PANTHER" id="PTHR30591">
    <property type="entry name" value="RECBCD ENZYME SUBUNIT RECC"/>
    <property type="match status" value="1"/>
</dbReference>
<dbReference type="Gene3D" id="1.10.10.990">
    <property type="match status" value="1"/>
</dbReference>